<dbReference type="GO" id="GO:0019303">
    <property type="term" value="P:D-ribose catabolic process"/>
    <property type="evidence" value="ECO:0007669"/>
    <property type="project" value="UniProtKB-UniRule"/>
</dbReference>
<proteinExistence type="inferred from homology"/>
<feature type="binding site" evidence="9">
    <location>
        <position position="202"/>
    </location>
    <ligand>
        <name>ATP</name>
        <dbReference type="ChEBI" id="CHEBI:30616"/>
    </ligand>
</feature>
<feature type="binding site" evidence="9">
    <location>
        <begin position="13"/>
        <end position="15"/>
    </location>
    <ligand>
        <name>substrate</name>
    </ligand>
</feature>
<dbReference type="STRING" id="1095630.A0A2J6SQU8"/>
<keyword evidence="3 9" id="KW-0547">Nucleotide-binding</keyword>
<feature type="region of interest" description="Disordered" evidence="10">
    <location>
        <begin position="27"/>
        <end position="47"/>
    </location>
</feature>
<gene>
    <name evidence="12" type="ORF">K444DRAFT_600437</name>
</gene>
<dbReference type="GO" id="GO:0005634">
    <property type="term" value="C:nucleus"/>
    <property type="evidence" value="ECO:0007669"/>
    <property type="project" value="UniProtKB-SubCell"/>
</dbReference>
<comment type="caution">
    <text evidence="9">Lacks conserved residue(s) required for the propagation of feature annotation.</text>
</comment>
<keyword evidence="13" id="KW-1185">Reference proteome</keyword>
<keyword evidence="5 9" id="KW-0067">ATP-binding</keyword>
<evidence type="ECO:0000313" key="13">
    <source>
        <dbReference type="Proteomes" id="UP000235371"/>
    </source>
</evidence>
<feature type="binding site" evidence="9">
    <location>
        <position position="308"/>
    </location>
    <ligand>
        <name>K(+)</name>
        <dbReference type="ChEBI" id="CHEBI:29103"/>
    </ligand>
</feature>
<dbReference type="SUPFAM" id="SSF53613">
    <property type="entry name" value="Ribokinase-like"/>
    <property type="match status" value="1"/>
</dbReference>
<dbReference type="InterPro" id="IPR011611">
    <property type="entry name" value="PfkB_dom"/>
</dbReference>
<dbReference type="GO" id="GO:0004747">
    <property type="term" value="F:ribokinase activity"/>
    <property type="evidence" value="ECO:0007669"/>
    <property type="project" value="UniProtKB-UniRule"/>
</dbReference>
<dbReference type="UniPathway" id="UPA00916">
    <property type="reaction ID" value="UER00889"/>
</dbReference>
<dbReference type="InParanoid" id="A0A2J6SQU8"/>
<evidence type="ECO:0000256" key="7">
    <source>
        <dbReference type="ARBA" id="ARBA00022958"/>
    </source>
</evidence>
<evidence type="ECO:0000256" key="2">
    <source>
        <dbReference type="ARBA" id="ARBA00022723"/>
    </source>
</evidence>
<keyword evidence="2 9" id="KW-0479">Metal-binding</keyword>
<feature type="binding site" evidence="9">
    <location>
        <position position="313"/>
    </location>
    <ligand>
        <name>K(+)</name>
        <dbReference type="ChEBI" id="CHEBI:29103"/>
    </ligand>
</feature>
<dbReference type="PANTHER" id="PTHR10584">
    <property type="entry name" value="SUGAR KINASE"/>
    <property type="match status" value="1"/>
</dbReference>
<dbReference type="FunCoup" id="A0A2J6SQU8">
    <property type="interactions" value="1102"/>
</dbReference>
<name>A0A2J6SQU8_9HELO</name>
<keyword evidence="9" id="KW-0963">Cytoplasm</keyword>
<dbReference type="PRINTS" id="PR00990">
    <property type="entry name" value="RIBOKINASE"/>
</dbReference>
<dbReference type="GO" id="GO:0046872">
    <property type="term" value="F:metal ion binding"/>
    <property type="evidence" value="ECO:0007669"/>
    <property type="project" value="UniProtKB-KW"/>
</dbReference>
<evidence type="ECO:0000313" key="12">
    <source>
        <dbReference type="EMBL" id="PMD53053.1"/>
    </source>
</evidence>
<dbReference type="Gene3D" id="3.40.1190.20">
    <property type="match status" value="1"/>
</dbReference>
<comment type="cofactor">
    <cofactor evidence="9">
        <name>Mg(2+)</name>
        <dbReference type="ChEBI" id="CHEBI:18420"/>
    </cofactor>
    <text evidence="9">Requires a divalent cation, most likely magnesium in vivo, as an electrophilic catalyst to aid phosphoryl group transfer. It is the chelate of the metal and the nucleotide that is the actual substrate.</text>
</comment>
<feature type="compositionally biased region" description="Polar residues" evidence="10">
    <location>
        <begin position="28"/>
        <end position="37"/>
    </location>
</feature>
<keyword evidence="4 9" id="KW-0418">Kinase</keyword>
<evidence type="ECO:0000256" key="8">
    <source>
        <dbReference type="ARBA" id="ARBA00023277"/>
    </source>
</evidence>
<dbReference type="CDD" id="cd01174">
    <property type="entry name" value="ribokinase"/>
    <property type="match status" value="1"/>
</dbReference>
<feature type="binding site" evidence="9">
    <location>
        <position position="311"/>
    </location>
    <ligand>
        <name>K(+)</name>
        <dbReference type="ChEBI" id="CHEBI:29103"/>
    </ligand>
</feature>
<feature type="binding site" evidence="9">
    <location>
        <begin position="41"/>
        <end position="45"/>
    </location>
    <ligand>
        <name>substrate</name>
    </ligand>
</feature>
<feature type="binding site" evidence="9">
    <location>
        <position position="158"/>
    </location>
    <ligand>
        <name>substrate</name>
    </ligand>
</feature>
<keyword evidence="8 9" id="KW-0119">Carbohydrate metabolism</keyword>
<keyword evidence="7 9" id="KW-0630">Potassium</keyword>
<feature type="binding site" evidence="9">
    <location>
        <position position="273"/>
    </location>
    <ligand>
        <name>K(+)</name>
        <dbReference type="ChEBI" id="CHEBI:29103"/>
    </ligand>
</feature>
<reference evidence="12 13" key="1">
    <citation type="submission" date="2016-04" db="EMBL/GenBank/DDBJ databases">
        <title>A degradative enzymes factory behind the ericoid mycorrhizal symbiosis.</title>
        <authorList>
            <consortium name="DOE Joint Genome Institute"/>
            <person name="Martino E."/>
            <person name="Morin E."/>
            <person name="Grelet G."/>
            <person name="Kuo A."/>
            <person name="Kohler A."/>
            <person name="Daghino S."/>
            <person name="Barry K."/>
            <person name="Choi C."/>
            <person name="Cichocki N."/>
            <person name="Clum A."/>
            <person name="Copeland A."/>
            <person name="Hainaut M."/>
            <person name="Haridas S."/>
            <person name="Labutti K."/>
            <person name="Lindquist E."/>
            <person name="Lipzen A."/>
            <person name="Khouja H.-R."/>
            <person name="Murat C."/>
            <person name="Ohm R."/>
            <person name="Olson A."/>
            <person name="Spatafora J."/>
            <person name="Veneault-Fourrey C."/>
            <person name="Henrissat B."/>
            <person name="Grigoriev I."/>
            <person name="Martin F."/>
            <person name="Perotto S."/>
        </authorList>
    </citation>
    <scope>NUCLEOTIDE SEQUENCE [LARGE SCALE GENOMIC DNA]</scope>
    <source>
        <strain evidence="12 13">E</strain>
    </source>
</reference>
<comment type="subcellular location">
    <subcellularLocation>
        <location evidence="9">Cytoplasm</location>
    </subcellularLocation>
    <subcellularLocation>
        <location evidence="9">Nucleus</location>
    </subcellularLocation>
</comment>
<dbReference type="OrthoDB" id="415590at2759"/>
<keyword evidence="1 9" id="KW-0808">Transferase</keyword>
<dbReference type="HAMAP" id="MF_01987">
    <property type="entry name" value="Ribokinase"/>
    <property type="match status" value="1"/>
</dbReference>
<dbReference type="Pfam" id="PF00294">
    <property type="entry name" value="PfkB"/>
    <property type="match status" value="1"/>
</dbReference>
<comment type="function">
    <text evidence="9">Catalyzes the phosphorylation of ribose at O-5 in a reaction requiring ATP and magnesium. The resulting D-ribose-5-phosphate can then be used either for sythesis of nucleotides, histidine, and tryptophan, or as a component of the pentose phosphate pathway.</text>
</comment>
<comment type="catalytic activity">
    <reaction evidence="9">
        <text>D-ribose + ATP = D-ribose 5-phosphate + ADP + H(+)</text>
        <dbReference type="Rhea" id="RHEA:13697"/>
        <dbReference type="ChEBI" id="CHEBI:15378"/>
        <dbReference type="ChEBI" id="CHEBI:30616"/>
        <dbReference type="ChEBI" id="CHEBI:47013"/>
        <dbReference type="ChEBI" id="CHEBI:78346"/>
        <dbReference type="ChEBI" id="CHEBI:456216"/>
        <dbReference type="EC" id="2.7.1.15"/>
    </reaction>
</comment>
<dbReference type="InterPro" id="IPR011877">
    <property type="entry name" value="Ribokinase"/>
</dbReference>
<evidence type="ECO:0000256" key="3">
    <source>
        <dbReference type="ARBA" id="ARBA00022741"/>
    </source>
</evidence>
<feature type="domain" description="Carbohydrate kinase PfkB" evidence="11">
    <location>
        <begin position="5"/>
        <end position="319"/>
    </location>
</feature>
<dbReference type="EC" id="2.7.1.15" evidence="9"/>
<feature type="binding site" evidence="9">
    <location>
        <begin position="242"/>
        <end position="247"/>
    </location>
    <ligand>
        <name>ATP</name>
        <dbReference type="ChEBI" id="CHEBI:30616"/>
    </ligand>
</feature>
<feature type="binding site" evidence="9">
    <location>
        <position position="277"/>
    </location>
    <ligand>
        <name>substrate</name>
    </ligand>
</feature>
<dbReference type="EMBL" id="KZ613895">
    <property type="protein sequence ID" value="PMD53053.1"/>
    <property type="molecule type" value="Genomic_DNA"/>
</dbReference>
<dbReference type="Proteomes" id="UP000235371">
    <property type="component" value="Unassembled WGS sequence"/>
</dbReference>
<evidence type="ECO:0000256" key="6">
    <source>
        <dbReference type="ARBA" id="ARBA00022842"/>
    </source>
</evidence>
<keyword evidence="6 9" id="KW-0460">Magnesium</keyword>
<comment type="pathway">
    <text evidence="9">Carbohydrate metabolism; D-ribose degradation; D-ribose 5-phosphate from beta-D-ribopyranose: step 2/2.</text>
</comment>
<comment type="similarity">
    <text evidence="9">Belongs to the carbohydrate kinase PfkB family. Ribokinase subfamily.</text>
</comment>
<feature type="binding site" evidence="9">
    <location>
        <begin position="276"/>
        <end position="277"/>
    </location>
    <ligand>
        <name>ATP</name>
        <dbReference type="ChEBI" id="CHEBI:30616"/>
    </ligand>
</feature>
<dbReference type="GO" id="GO:0005524">
    <property type="term" value="F:ATP binding"/>
    <property type="evidence" value="ECO:0007669"/>
    <property type="project" value="UniProtKB-UniRule"/>
</dbReference>
<sequence length="330" mass="33827">MAPKTITIIGSLNTDLVTVTPRVPSGGETLTASSFSTGSGGKGANQAVATARLSRPNPSSTSGPQPVSIAVKMIGAVGADAFGPVLITSLQESFIDTTSISIIPNQSTGVAVILVESSSGENRILLSPGANGTLQPDDFMSAESLGSPLPDLVILQLEIPLPTVLQIIHTANGAGVPVLLNPAPAVPLSEEVFQGLNHLIVNESEAAILTGRAVEEVEAEDFQWDVVAREFLKRGVKNLIVTLGSKGAYYASSVGGGKSGFIKAEKIKVVDTTAAGDTFVGAYGVQVVNGKEDMGEVVKLACKAAGKTCEKSGAQSAIPWGDEVGGLHLR</sequence>
<evidence type="ECO:0000256" key="10">
    <source>
        <dbReference type="SAM" id="MobiDB-lite"/>
    </source>
</evidence>
<comment type="activity regulation">
    <text evidence="9">Activated by a monovalent cation that binds near, but not in, the active site. The most likely occupant of the site in vivo is potassium. Ion binding induces a conformational change that may alter substrate affinity.</text>
</comment>
<organism evidence="12 13">
    <name type="scientific">Hyaloscypha bicolor E</name>
    <dbReference type="NCBI Taxonomy" id="1095630"/>
    <lineage>
        <taxon>Eukaryota</taxon>
        <taxon>Fungi</taxon>
        <taxon>Dikarya</taxon>
        <taxon>Ascomycota</taxon>
        <taxon>Pezizomycotina</taxon>
        <taxon>Leotiomycetes</taxon>
        <taxon>Helotiales</taxon>
        <taxon>Hyaloscyphaceae</taxon>
        <taxon>Hyaloscypha</taxon>
        <taxon>Hyaloscypha bicolor</taxon>
    </lineage>
</organism>
<evidence type="ECO:0000256" key="5">
    <source>
        <dbReference type="ARBA" id="ARBA00022840"/>
    </source>
</evidence>
<dbReference type="InterPro" id="IPR002139">
    <property type="entry name" value="Ribo/fructo_kinase"/>
</dbReference>
<keyword evidence="9" id="KW-0539">Nucleus</keyword>
<feature type="active site" description="Proton acceptor" evidence="9">
    <location>
        <position position="277"/>
    </location>
</feature>
<feature type="binding site" evidence="9">
    <location>
        <position position="271"/>
    </location>
    <ligand>
        <name>K(+)</name>
        <dbReference type="ChEBI" id="CHEBI:29103"/>
    </ligand>
</feature>
<dbReference type="PANTHER" id="PTHR10584:SF166">
    <property type="entry name" value="RIBOKINASE"/>
    <property type="match status" value="1"/>
</dbReference>
<dbReference type="AlphaFoldDB" id="A0A2J6SQU8"/>
<dbReference type="GO" id="GO:0005737">
    <property type="term" value="C:cytoplasm"/>
    <property type="evidence" value="ECO:0007669"/>
    <property type="project" value="UniProtKB-SubCell"/>
</dbReference>
<evidence type="ECO:0000256" key="1">
    <source>
        <dbReference type="ARBA" id="ARBA00022679"/>
    </source>
</evidence>
<accession>A0A2J6SQU8</accession>
<evidence type="ECO:0000256" key="4">
    <source>
        <dbReference type="ARBA" id="ARBA00022777"/>
    </source>
</evidence>
<comment type="subunit">
    <text evidence="9">Homodimer.</text>
</comment>
<dbReference type="GeneID" id="36586696"/>
<dbReference type="RefSeq" id="XP_024729957.1">
    <property type="nucleotide sequence ID" value="XM_024878619.1"/>
</dbReference>
<evidence type="ECO:0000256" key="9">
    <source>
        <dbReference type="HAMAP-Rule" id="MF_03215"/>
    </source>
</evidence>
<dbReference type="InterPro" id="IPR029056">
    <property type="entry name" value="Ribokinase-like"/>
</dbReference>
<evidence type="ECO:0000259" key="11">
    <source>
        <dbReference type="Pfam" id="PF00294"/>
    </source>
</evidence>
<protein>
    <recommendedName>
        <fullName evidence="9">Ribokinase</fullName>
        <shortName evidence="9">RK</shortName>
        <ecNumber evidence="9">2.7.1.15</ecNumber>
    </recommendedName>
</protein>